<evidence type="ECO:0000313" key="2">
    <source>
        <dbReference type="Proteomes" id="UP000198403"/>
    </source>
</evidence>
<gene>
    <name evidence="1" type="ORF">SAMN06272737_14413</name>
</gene>
<evidence type="ECO:0000313" key="1">
    <source>
        <dbReference type="EMBL" id="SNR94542.1"/>
    </source>
</evidence>
<dbReference type="AlphaFoldDB" id="A0A239AGQ4"/>
<dbReference type="SUPFAM" id="SSF52402">
    <property type="entry name" value="Adenine nucleotide alpha hydrolases-like"/>
    <property type="match status" value="1"/>
</dbReference>
<dbReference type="Gene3D" id="3.40.50.620">
    <property type="entry name" value="HUPs"/>
    <property type="match status" value="1"/>
</dbReference>
<dbReference type="InterPro" id="IPR014729">
    <property type="entry name" value="Rossmann-like_a/b/a_fold"/>
</dbReference>
<dbReference type="Proteomes" id="UP000198403">
    <property type="component" value="Unassembled WGS sequence"/>
</dbReference>
<organism evidence="1 2">
    <name type="scientific">Blastococcus mobilis</name>
    <dbReference type="NCBI Taxonomy" id="1938746"/>
    <lineage>
        <taxon>Bacteria</taxon>
        <taxon>Bacillati</taxon>
        <taxon>Actinomycetota</taxon>
        <taxon>Actinomycetes</taxon>
        <taxon>Geodermatophilales</taxon>
        <taxon>Geodermatophilaceae</taxon>
        <taxon>Blastococcus</taxon>
    </lineage>
</organism>
<proteinExistence type="predicted"/>
<dbReference type="RefSeq" id="WP_089338915.1">
    <property type="nucleotide sequence ID" value="NZ_FZNO01000044.1"/>
</dbReference>
<reference evidence="1 2" key="1">
    <citation type="submission" date="2017-06" db="EMBL/GenBank/DDBJ databases">
        <authorList>
            <person name="Kim H.J."/>
            <person name="Triplett B.A."/>
        </authorList>
    </citation>
    <scope>NUCLEOTIDE SEQUENCE [LARGE SCALE GENOMIC DNA]</scope>
    <source>
        <strain evidence="1 2">DSM 44272</strain>
    </source>
</reference>
<dbReference type="EMBL" id="FZNO01000044">
    <property type="protein sequence ID" value="SNR94542.1"/>
    <property type="molecule type" value="Genomic_DNA"/>
</dbReference>
<sequence>MARYLVVAHETVTNPALLKQVRAVREQDGEAEFVLLVPATPVRHLLFRRGDEHDAAVAAGKLADRAGRMFAKKGLPLSDVRVGAADPIEAIDAEVTANPGYAGFVISTLPEEKSRWLQMDLPRAVASKYGLPVHHVVAAQDYTLADLP</sequence>
<keyword evidence="2" id="KW-1185">Reference proteome</keyword>
<accession>A0A239AGQ4</accession>
<protein>
    <recommendedName>
        <fullName evidence="3">GABA permease</fullName>
    </recommendedName>
</protein>
<name>A0A239AGQ4_9ACTN</name>
<evidence type="ECO:0008006" key="3">
    <source>
        <dbReference type="Google" id="ProtNLM"/>
    </source>
</evidence>
<dbReference type="OrthoDB" id="5184682at2"/>